<dbReference type="RefSeq" id="WP_013011895.1">
    <property type="nucleotide sequence ID" value="NC_013943.1"/>
</dbReference>
<proteinExistence type="predicted"/>
<protein>
    <submittedName>
        <fullName evidence="1">Uncharacterized protein</fullName>
    </submittedName>
</protein>
<organism evidence="1 2">
    <name type="scientific">Denitrovibrio acetiphilus (strain DSM 12809 / NBRC 114555 / N2460)</name>
    <dbReference type="NCBI Taxonomy" id="522772"/>
    <lineage>
        <taxon>Bacteria</taxon>
        <taxon>Pseudomonadati</taxon>
        <taxon>Deferribacterota</taxon>
        <taxon>Deferribacteres</taxon>
        <taxon>Deferribacterales</taxon>
        <taxon>Geovibrionaceae</taxon>
        <taxon>Denitrovibrio</taxon>
    </lineage>
</organism>
<evidence type="ECO:0000313" key="2">
    <source>
        <dbReference type="Proteomes" id="UP000002012"/>
    </source>
</evidence>
<keyword evidence="2" id="KW-1185">Reference proteome</keyword>
<accession>D4H544</accession>
<gene>
    <name evidence="1" type="ordered locus">Dacet_2642</name>
</gene>
<dbReference type="Proteomes" id="UP000002012">
    <property type="component" value="Chromosome"/>
</dbReference>
<dbReference type="InParanoid" id="D4H544"/>
<dbReference type="PaxDb" id="522772-Dacet_2642"/>
<reference evidence="1 2" key="1">
    <citation type="journal article" date="2010" name="Stand. Genomic Sci.">
        <title>Complete genome sequence of Denitrovibrio acetiphilus type strain (N2460).</title>
        <authorList>
            <person name="Kiss H."/>
            <person name="Lang E."/>
            <person name="Lapidus A."/>
            <person name="Copeland A."/>
            <person name="Nolan M."/>
            <person name="Glavina Del Rio T."/>
            <person name="Chen F."/>
            <person name="Lucas S."/>
            <person name="Tice H."/>
            <person name="Cheng J.F."/>
            <person name="Han C."/>
            <person name="Goodwin L."/>
            <person name="Pitluck S."/>
            <person name="Liolios K."/>
            <person name="Pati A."/>
            <person name="Ivanova N."/>
            <person name="Mavromatis K."/>
            <person name="Chen A."/>
            <person name="Palaniappan K."/>
            <person name="Land M."/>
            <person name="Hauser L."/>
            <person name="Chang Y.J."/>
            <person name="Jeffries C.D."/>
            <person name="Detter J.C."/>
            <person name="Brettin T."/>
            <person name="Spring S."/>
            <person name="Rohde M."/>
            <person name="Goker M."/>
            <person name="Woyke T."/>
            <person name="Bristow J."/>
            <person name="Eisen J.A."/>
            <person name="Markowitz V."/>
            <person name="Hugenholtz P."/>
            <person name="Kyrpides N.C."/>
            <person name="Klenk H.P."/>
        </authorList>
    </citation>
    <scope>NUCLEOTIDE SEQUENCE [LARGE SCALE GENOMIC DNA]</scope>
    <source>
        <strain evidence="2">DSM 12809 / NBRC 114555 / N2460</strain>
    </source>
</reference>
<sequence>MGTSLSRSLCRVLRQNYFNSERDTLKILTQVHTQGFGVEFFLAISNNLNPACISNLESDVCTDLDLENESCIVGDYYLNLPAVEVLEQGVNHNHLHPYVMIIVKNNFCFVYEVKVIDRYSSDKTINLEYSIEFESITYTAGRAVVSIALEEIQKEDIILSLYKPNSTMDYVLRNALIPSKVIENRYYFSMLETYEILHRLDKYGYNIKSLKLVDCPGQSGCNMLFMIEVDSEQYDAVKFAEVSDYLKNIQNKELCTEPFITFEIFEKPKIARAQI</sequence>
<dbReference type="AlphaFoldDB" id="D4H544"/>
<name>D4H544_DENA2</name>
<dbReference type="EMBL" id="CP001968">
    <property type="protein sequence ID" value="ADD69400.1"/>
    <property type="molecule type" value="Genomic_DNA"/>
</dbReference>
<dbReference type="KEGG" id="dap:Dacet_2642"/>
<evidence type="ECO:0000313" key="1">
    <source>
        <dbReference type="EMBL" id="ADD69400.1"/>
    </source>
</evidence>
<dbReference type="HOGENOM" id="CLU_1010921_0_0_0"/>
<dbReference type="STRING" id="522772.Dacet_2642"/>